<sequence length="224" mass="25682">MRIRLQAYDLDIEYKLGKEIFIADALSRESQGDKEIGLSEQENFTKSRMTTMFQNNNTKETLIIRDIPTRAWKQVYIDIFEFQACTYLLLTDASTRYTEVRLLKDLTGKTEVDNIMSIFAVNGIPDIVYTDQGLHFVNKDFKKFATDWYFSLITNSPTYSQSNGLVERHVQTIKCLFKKVAQNRGNIYLALLDTAIEPGLPSPSQLLNSRRLRGLAPMSESAKT</sequence>
<dbReference type="InterPro" id="IPR050951">
    <property type="entry name" value="Retrovirus_Pol_polyprotein"/>
</dbReference>
<dbReference type="PANTHER" id="PTHR37984:SF7">
    <property type="entry name" value="INTEGRASE CATALYTIC DOMAIN-CONTAINING PROTEIN"/>
    <property type="match status" value="1"/>
</dbReference>
<dbReference type="InterPro" id="IPR012337">
    <property type="entry name" value="RNaseH-like_sf"/>
</dbReference>
<dbReference type="SUPFAM" id="SSF53098">
    <property type="entry name" value="Ribonuclease H-like"/>
    <property type="match status" value="1"/>
</dbReference>
<protein>
    <recommendedName>
        <fullName evidence="1">Integrase catalytic domain-containing protein</fullName>
    </recommendedName>
</protein>
<dbReference type="PROSITE" id="PS50994">
    <property type="entry name" value="INTEGRASE"/>
    <property type="match status" value="1"/>
</dbReference>
<keyword evidence="3" id="KW-1185">Reference proteome</keyword>
<reference evidence="2 3" key="1">
    <citation type="submission" date="2023-02" db="EMBL/GenBank/DDBJ databases">
        <title>LHISI_Scaffold_Assembly.</title>
        <authorList>
            <person name="Stuart O.P."/>
            <person name="Cleave R."/>
            <person name="Magrath M.J.L."/>
            <person name="Mikheyev A.S."/>
        </authorList>
    </citation>
    <scope>NUCLEOTIDE SEQUENCE [LARGE SCALE GENOMIC DNA]</scope>
    <source>
        <strain evidence="2">Daus_M_001</strain>
        <tissue evidence="2">Leg muscle</tissue>
    </source>
</reference>
<name>A0ABQ9HCR4_9NEOP</name>
<feature type="domain" description="Integrase catalytic" evidence="1">
    <location>
        <begin position="64"/>
        <end position="224"/>
    </location>
</feature>
<gene>
    <name evidence="2" type="ORF">PR048_018605</name>
</gene>
<proteinExistence type="predicted"/>
<evidence type="ECO:0000259" key="1">
    <source>
        <dbReference type="PROSITE" id="PS50994"/>
    </source>
</evidence>
<dbReference type="EMBL" id="JARBHB010000006">
    <property type="protein sequence ID" value="KAJ8882117.1"/>
    <property type="molecule type" value="Genomic_DNA"/>
</dbReference>
<evidence type="ECO:0000313" key="2">
    <source>
        <dbReference type="EMBL" id="KAJ8882117.1"/>
    </source>
</evidence>
<comment type="caution">
    <text evidence="2">The sequence shown here is derived from an EMBL/GenBank/DDBJ whole genome shotgun (WGS) entry which is preliminary data.</text>
</comment>
<dbReference type="Gene3D" id="3.30.420.10">
    <property type="entry name" value="Ribonuclease H-like superfamily/Ribonuclease H"/>
    <property type="match status" value="1"/>
</dbReference>
<dbReference type="PANTHER" id="PTHR37984">
    <property type="entry name" value="PROTEIN CBG26694"/>
    <property type="match status" value="1"/>
</dbReference>
<dbReference type="Proteomes" id="UP001159363">
    <property type="component" value="Chromosome 5"/>
</dbReference>
<evidence type="ECO:0000313" key="3">
    <source>
        <dbReference type="Proteomes" id="UP001159363"/>
    </source>
</evidence>
<organism evidence="2 3">
    <name type="scientific">Dryococelus australis</name>
    <dbReference type="NCBI Taxonomy" id="614101"/>
    <lineage>
        <taxon>Eukaryota</taxon>
        <taxon>Metazoa</taxon>
        <taxon>Ecdysozoa</taxon>
        <taxon>Arthropoda</taxon>
        <taxon>Hexapoda</taxon>
        <taxon>Insecta</taxon>
        <taxon>Pterygota</taxon>
        <taxon>Neoptera</taxon>
        <taxon>Polyneoptera</taxon>
        <taxon>Phasmatodea</taxon>
        <taxon>Verophasmatodea</taxon>
        <taxon>Anareolatae</taxon>
        <taxon>Phasmatidae</taxon>
        <taxon>Eurycanthinae</taxon>
        <taxon>Dryococelus</taxon>
    </lineage>
</organism>
<dbReference type="InterPro" id="IPR036397">
    <property type="entry name" value="RNaseH_sf"/>
</dbReference>
<accession>A0ABQ9HCR4</accession>
<dbReference type="InterPro" id="IPR001584">
    <property type="entry name" value="Integrase_cat-core"/>
</dbReference>